<evidence type="ECO:0000256" key="9">
    <source>
        <dbReference type="ARBA" id="ARBA00022840"/>
    </source>
</evidence>
<evidence type="ECO:0000259" key="18">
    <source>
        <dbReference type="PROSITE" id="PS51447"/>
    </source>
</evidence>
<dbReference type="InterPro" id="IPR045060">
    <property type="entry name" value="Phe-tRNA-ligase_IIc_bsu"/>
</dbReference>
<dbReference type="Pfam" id="PF03484">
    <property type="entry name" value="B5"/>
    <property type="match status" value="1"/>
</dbReference>
<evidence type="ECO:0000256" key="2">
    <source>
        <dbReference type="ARBA" id="ARBA00008653"/>
    </source>
</evidence>
<evidence type="ECO:0000256" key="13">
    <source>
        <dbReference type="ARBA" id="ARBA00023146"/>
    </source>
</evidence>
<dbReference type="AlphaFoldDB" id="A0A7W8U5S9"/>
<evidence type="ECO:0000256" key="4">
    <source>
        <dbReference type="ARBA" id="ARBA00022490"/>
    </source>
</evidence>
<feature type="binding site" evidence="15">
    <location>
        <position position="454"/>
    </location>
    <ligand>
        <name>Mg(2+)</name>
        <dbReference type="ChEBI" id="CHEBI:18420"/>
        <note>shared with alpha subunit</note>
    </ligand>
</feature>
<evidence type="ECO:0000256" key="8">
    <source>
        <dbReference type="ARBA" id="ARBA00022741"/>
    </source>
</evidence>
<sequence>MKFTLSWLKEHLETDATLEQICERLTAIGLEVEDVDDKAAFKPFVIAKVISAEKHPQADKLKVLMVDTGSGAPVQVVCGAPNARAGLVGAFAAPGNYVPGIDVTLSVGNIRGVESRGMMCSEKELQISDSHDGIIDLAEDAPVGTSFAAYAGLDDPVIEINLTPNRPDCTSVHGIARDLAASGLGTLKAPKAPSFKVEGETTTKVKLDLGEDTHLCPGFALRLVRGVRNGPSPKWMQQRLIAIGLRPINALVDVTNYMTFDQGRPLHVFDAAKVTGNLTVRRAREGEKVLALDTREYTLSPANVVIADENGIESIGGIMGGEHSGCDENTTDVLIESALWDPMNIAKTGRTLGIISDARYRFERGVDPEYMVPGLERATQLVRDICGGVAAKTDVVGYAGYTPKVVDFPVSEVKRLTGLEVSAKESVAILEGLGFAVTGSGEHVSVSVPSWRPDVDGKADLVEEVMRIHGVDNIKPQPIESLGTVNGKILTTLQIRTRQAKRALAARGMLEAVTWSFISKAQAELFGGGAPALSLANPIAADMSDMRPSLLPGLLTAAQRNADKGFGDVAIFEVSGTYENDTPAGQRRVAGGVRRGTASLAGAGRSWSNAAKGGGKPVDVFDAKADAIAVLEACGVPMSNVQFEAGGPSWYHPGRSGTIKLGPKIVLGTFGEFHPKVLAALDVSGALAGFEVYVDAMPEPKKKATRTKPALELSPFQAVRRDFAFVVDKTVEAGAILKAASSADRKLVAGVNVFDVFEGASLGDGKKSVAIEVVIQPAERTLTDEDFEALTGKIIANVTKSTGGVLRA</sequence>
<feature type="binding site" evidence="15">
    <location>
        <position position="463"/>
    </location>
    <ligand>
        <name>Mg(2+)</name>
        <dbReference type="ChEBI" id="CHEBI:18420"/>
        <note>shared with alpha subunit</note>
    </ligand>
</feature>
<dbReference type="GO" id="GO:0006432">
    <property type="term" value="P:phenylalanyl-tRNA aminoacylation"/>
    <property type="evidence" value="ECO:0007669"/>
    <property type="project" value="UniProtKB-UniRule"/>
</dbReference>
<dbReference type="Gene3D" id="3.30.56.10">
    <property type="match status" value="2"/>
</dbReference>
<dbReference type="GO" id="GO:0000287">
    <property type="term" value="F:magnesium ion binding"/>
    <property type="evidence" value="ECO:0007669"/>
    <property type="project" value="UniProtKB-UniRule"/>
</dbReference>
<dbReference type="InterPro" id="IPR005146">
    <property type="entry name" value="B3/B4_tRNA-bd"/>
</dbReference>
<evidence type="ECO:0000256" key="15">
    <source>
        <dbReference type="HAMAP-Rule" id="MF_00283"/>
    </source>
</evidence>
<dbReference type="PANTHER" id="PTHR10947">
    <property type="entry name" value="PHENYLALANYL-TRNA SYNTHETASE BETA CHAIN AND LEUCINE-RICH REPEAT-CONTAINING PROTEIN 47"/>
    <property type="match status" value="1"/>
</dbReference>
<dbReference type="EMBL" id="JACHBK010000001">
    <property type="protein sequence ID" value="MBB5533341.1"/>
    <property type="molecule type" value="Genomic_DNA"/>
</dbReference>
<dbReference type="GO" id="GO:0005524">
    <property type="term" value="F:ATP binding"/>
    <property type="evidence" value="ECO:0007669"/>
    <property type="project" value="UniProtKB-UniRule"/>
</dbReference>
<keyword evidence="11 16" id="KW-0694">RNA-binding</keyword>
<dbReference type="InterPro" id="IPR045864">
    <property type="entry name" value="aa-tRNA-synth_II/BPL/LPL"/>
</dbReference>
<dbReference type="SUPFAM" id="SSF46955">
    <property type="entry name" value="Putative DNA-binding domain"/>
    <property type="match status" value="1"/>
</dbReference>
<keyword evidence="10 15" id="KW-0460">Magnesium</keyword>
<dbReference type="SUPFAM" id="SSF54991">
    <property type="entry name" value="Anticodon-binding domain of PheRS"/>
    <property type="match status" value="1"/>
</dbReference>
<keyword evidence="5 16" id="KW-0820">tRNA-binding</keyword>
<dbReference type="Pfam" id="PF01588">
    <property type="entry name" value="tRNA_bind"/>
    <property type="match status" value="1"/>
</dbReference>
<keyword evidence="12 15" id="KW-0648">Protein biosynthesis</keyword>
<evidence type="ECO:0000256" key="5">
    <source>
        <dbReference type="ARBA" id="ARBA00022555"/>
    </source>
</evidence>
<dbReference type="SUPFAM" id="SSF50249">
    <property type="entry name" value="Nucleic acid-binding proteins"/>
    <property type="match status" value="1"/>
</dbReference>
<dbReference type="PROSITE" id="PS50886">
    <property type="entry name" value="TRBD"/>
    <property type="match status" value="1"/>
</dbReference>
<comment type="similarity">
    <text evidence="2 15">Belongs to the phenylalanyl-tRNA synthetase beta subunit family. Type 1 subfamily.</text>
</comment>
<dbReference type="CDD" id="cd00769">
    <property type="entry name" value="PheRS_beta_core"/>
    <property type="match status" value="1"/>
</dbReference>
<dbReference type="InterPro" id="IPR012340">
    <property type="entry name" value="NA-bd_OB-fold"/>
</dbReference>
<keyword evidence="13 15" id="KW-0030">Aminoacyl-tRNA synthetase</keyword>
<dbReference type="Gene3D" id="3.30.930.10">
    <property type="entry name" value="Bira Bifunctional Protein, Domain 2"/>
    <property type="match status" value="1"/>
</dbReference>
<evidence type="ECO:0000259" key="19">
    <source>
        <dbReference type="PROSITE" id="PS51483"/>
    </source>
</evidence>
<dbReference type="GO" id="GO:0004826">
    <property type="term" value="F:phenylalanine-tRNA ligase activity"/>
    <property type="evidence" value="ECO:0007669"/>
    <property type="project" value="UniProtKB-UniRule"/>
</dbReference>
<evidence type="ECO:0000256" key="3">
    <source>
        <dbReference type="ARBA" id="ARBA00011209"/>
    </source>
</evidence>
<feature type="domain" description="FDX-ACB" evidence="18">
    <location>
        <begin position="714"/>
        <end position="807"/>
    </location>
</feature>
<dbReference type="Gene3D" id="3.50.40.10">
    <property type="entry name" value="Phenylalanyl-trna Synthetase, Chain B, domain 3"/>
    <property type="match status" value="1"/>
</dbReference>
<keyword evidence="6 15" id="KW-0436">Ligase</keyword>
<evidence type="ECO:0000256" key="10">
    <source>
        <dbReference type="ARBA" id="ARBA00022842"/>
    </source>
</evidence>
<dbReference type="PROSITE" id="PS51483">
    <property type="entry name" value="B5"/>
    <property type="match status" value="1"/>
</dbReference>
<dbReference type="FunFam" id="2.40.50.140:FF:000045">
    <property type="entry name" value="Phenylalanine--tRNA ligase beta subunit"/>
    <property type="match status" value="1"/>
</dbReference>
<evidence type="ECO:0000259" key="17">
    <source>
        <dbReference type="PROSITE" id="PS50886"/>
    </source>
</evidence>
<dbReference type="InterPro" id="IPR004532">
    <property type="entry name" value="Phe-tRNA-ligase_IIc_bsu_bact"/>
</dbReference>
<dbReference type="SUPFAM" id="SSF56037">
    <property type="entry name" value="PheT/TilS domain"/>
    <property type="match status" value="1"/>
</dbReference>
<dbReference type="NCBIfam" id="NF045760">
    <property type="entry name" value="YtpR"/>
    <property type="match status" value="1"/>
</dbReference>
<dbReference type="InterPro" id="IPR033714">
    <property type="entry name" value="tRNA_bind_bactPheRS"/>
</dbReference>
<dbReference type="HAMAP" id="MF_00283">
    <property type="entry name" value="Phe_tRNA_synth_beta1"/>
    <property type="match status" value="1"/>
</dbReference>
<keyword evidence="21" id="KW-1185">Reference proteome</keyword>
<dbReference type="EC" id="6.1.1.20" evidence="15"/>
<dbReference type="InterPro" id="IPR041616">
    <property type="entry name" value="PheRS_beta_core"/>
</dbReference>
<organism evidence="20 21">
    <name type="scientific">Rhizobium giardinii</name>
    <dbReference type="NCBI Taxonomy" id="56731"/>
    <lineage>
        <taxon>Bacteria</taxon>
        <taxon>Pseudomonadati</taxon>
        <taxon>Pseudomonadota</taxon>
        <taxon>Alphaproteobacteria</taxon>
        <taxon>Hyphomicrobiales</taxon>
        <taxon>Rhizobiaceae</taxon>
        <taxon>Rhizobium/Agrobacterium group</taxon>
        <taxon>Rhizobium</taxon>
    </lineage>
</organism>
<dbReference type="InterPro" id="IPR036690">
    <property type="entry name" value="Fdx_antiC-bd_sf"/>
</dbReference>
<dbReference type="SMART" id="SM00896">
    <property type="entry name" value="FDX-ACB"/>
    <property type="match status" value="1"/>
</dbReference>
<proteinExistence type="inferred from homology"/>
<dbReference type="Gene3D" id="2.40.50.140">
    <property type="entry name" value="Nucleic acid-binding proteins"/>
    <property type="match status" value="1"/>
</dbReference>
<dbReference type="Proteomes" id="UP000585507">
    <property type="component" value="Unassembled WGS sequence"/>
</dbReference>
<dbReference type="RefSeq" id="WP_018323610.1">
    <property type="nucleotide sequence ID" value="NZ_JACHBK010000001.1"/>
</dbReference>
<evidence type="ECO:0000256" key="16">
    <source>
        <dbReference type="PROSITE-ProRule" id="PRU00209"/>
    </source>
</evidence>
<dbReference type="GO" id="GO:0000049">
    <property type="term" value="F:tRNA binding"/>
    <property type="evidence" value="ECO:0007669"/>
    <property type="project" value="UniProtKB-UniRule"/>
</dbReference>
<name>A0A7W8U5S9_9HYPH</name>
<evidence type="ECO:0000256" key="11">
    <source>
        <dbReference type="ARBA" id="ARBA00022884"/>
    </source>
</evidence>
<dbReference type="InterPro" id="IPR009061">
    <property type="entry name" value="DNA-bd_dom_put_sf"/>
</dbReference>
<dbReference type="Pfam" id="PF17759">
    <property type="entry name" value="tRNA_synthFbeta"/>
    <property type="match status" value="1"/>
</dbReference>
<dbReference type="Pfam" id="PF03147">
    <property type="entry name" value="FDX-ACB"/>
    <property type="match status" value="1"/>
</dbReference>
<comment type="caution">
    <text evidence="20">The sequence shown here is derived from an EMBL/GenBank/DDBJ whole genome shotgun (WGS) entry which is preliminary data.</text>
</comment>
<evidence type="ECO:0000256" key="12">
    <source>
        <dbReference type="ARBA" id="ARBA00022917"/>
    </source>
</evidence>
<evidence type="ECO:0000256" key="7">
    <source>
        <dbReference type="ARBA" id="ARBA00022723"/>
    </source>
</evidence>
<dbReference type="InterPro" id="IPR002547">
    <property type="entry name" value="tRNA-bd_dom"/>
</dbReference>
<comment type="subcellular location">
    <subcellularLocation>
        <location evidence="1 15">Cytoplasm</location>
    </subcellularLocation>
</comment>
<comment type="subunit">
    <text evidence="3 15">Tetramer of two alpha and two beta subunits.</text>
</comment>
<evidence type="ECO:0000313" key="21">
    <source>
        <dbReference type="Proteomes" id="UP000585507"/>
    </source>
</evidence>
<protein>
    <recommendedName>
        <fullName evidence="15">Phenylalanine--tRNA ligase beta subunit</fullName>
        <ecNumber evidence="15">6.1.1.20</ecNumber>
    </recommendedName>
    <alternativeName>
        <fullName evidence="15">Phenylalanyl-tRNA synthetase beta subunit</fullName>
        <shortName evidence="15">PheRS</shortName>
    </alternativeName>
</protein>
<dbReference type="InterPro" id="IPR020825">
    <property type="entry name" value="Phe-tRNA_synthase-like_B3/B4"/>
</dbReference>
<feature type="domain" description="B5" evidence="19">
    <location>
        <begin position="401"/>
        <end position="476"/>
    </location>
</feature>
<keyword evidence="9 15" id="KW-0067">ATP-binding</keyword>
<dbReference type="FunFam" id="3.30.70.380:FF:000001">
    <property type="entry name" value="Phenylalanine--tRNA ligase beta subunit"/>
    <property type="match status" value="1"/>
</dbReference>
<reference evidence="20 21" key="1">
    <citation type="submission" date="2020-08" db="EMBL/GenBank/DDBJ databases">
        <title>Genomic Encyclopedia of Type Strains, Phase IV (KMG-V): Genome sequencing to study the core and pangenomes of soil and plant-associated prokaryotes.</title>
        <authorList>
            <person name="Whitman W."/>
        </authorList>
    </citation>
    <scope>NUCLEOTIDE SEQUENCE [LARGE SCALE GENOMIC DNA]</scope>
    <source>
        <strain evidence="20 21">SEMIA 4084</strain>
    </source>
</reference>
<accession>A0A7W8U5S9</accession>
<dbReference type="PANTHER" id="PTHR10947:SF0">
    <property type="entry name" value="PHENYLALANINE--TRNA LIGASE BETA SUBUNIT"/>
    <property type="match status" value="1"/>
</dbReference>
<comment type="cofactor">
    <cofactor evidence="15">
        <name>Mg(2+)</name>
        <dbReference type="ChEBI" id="CHEBI:18420"/>
    </cofactor>
    <text evidence="15">Binds 2 magnesium ions per tetramer.</text>
</comment>
<dbReference type="PROSITE" id="PS51447">
    <property type="entry name" value="FDX_ACB"/>
    <property type="match status" value="1"/>
</dbReference>
<dbReference type="Pfam" id="PF03483">
    <property type="entry name" value="B3_4"/>
    <property type="match status" value="1"/>
</dbReference>
<dbReference type="SUPFAM" id="SSF55681">
    <property type="entry name" value="Class II aaRS and biotin synthetases"/>
    <property type="match status" value="1"/>
</dbReference>
<comment type="catalytic activity">
    <reaction evidence="14 15">
        <text>tRNA(Phe) + L-phenylalanine + ATP = L-phenylalanyl-tRNA(Phe) + AMP + diphosphate + H(+)</text>
        <dbReference type="Rhea" id="RHEA:19413"/>
        <dbReference type="Rhea" id="RHEA-COMP:9668"/>
        <dbReference type="Rhea" id="RHEA-COMP:9699"/>
        <dbReference type="ChEBI" id="CHEBI:15378"/>
        <dbReference type="ChEBI" id="CHEBI:30616"/>
        <dbReference type="ChEBI" id="CHEBI:33019"/>
        <dbReference type="ChEBI" id="CHEBI:58095"/>
        <dbReference type="ChEBI" id="CHEBI:78442"/>
        <dbReference type="ChEBI" id="CHEBI:78531"/>
        <dbReference type="ChEBI" id="CHEBI:456215"/>
        <dbReference type="EC" id="6.1.1.20"/>
    </reaction>
</comment>
<dbReference type="SMART" id="SM00874">
    <property type="entry name" value="B5"/>
    <property type="match status" value="1"/>
</dbReference>
<feature type="domain" description="TRNA-binding" evidence="17">
    <location>
        <begin position="38"/>
        <end position="148"/>
    </location>
</feature>
<evidence type="ECO:0000313" key="20">
    <source>
        <dbReference type="EMBL" id="MBB5533341.1"/>
    </source>
</evidence>
<dbReference type="SMART" id="SM00873">
    <property type="entry name" value="B3_4"/>
    <property type="match status" value="1"/>
</dbReference>
<keyword evidence="7 15" id="KW-0479">Metal-binding</keyword>
<dbReference type="NCBIfam" id="TIGR00472">
    <property type="entry name" value="pheT_bact"/>
    <property type="match status" value="1"/>
</dbReference>
<gene>
    <name evidence="15" type="primary">pheT</name>
    <name evidence="20" type="ORF">GGD55_000002</name>
</gene>
<dbReference type="CDD" id="cd02796">
    <property type="entry name" value="tRNA_bind_bactPheRS"/>
    <property type="match status" value="1"/>
</dbReference>
<keyword evidence="4 15" id="KW-0963">Cytoplasm</keyword>
<dbReference type="GO" id="GO:0009328">
    <property type="term" value="C:phenylalanine-tRNA ligase complex"/>
    <property type="evidence" value="ECO:0007669"/>
    <property type="project" value="TreeGrafter"/>
</dbReference>
<dbReference type="Gene3D" id="3.30.70.380">
    <property type="entry name" value="Ferrodoxin-fold anticodon-binding domain"/>
    <property type="match status" value="1"/>
</dbReference>
<evidence type="ECO:0000256" key="6">
    <source>
        <dbReference type="ARBA" id="ARBA00022598"/>
    </source>
</evidence>
<dbReference type="InterPro" id="IPR005121">
    <property type="entry name" value="Fdx_antiC-bd"/>
</dbReference>
<feature type="binding site" evidence="15">
    <location>
        <position position="464"/>
    </location>
    <ligand>
        <name>Mg(2+)</name>
        <dbReference type="ChEBI" id="CHEBI:18420"/>
        <note>shared with alpha subunit</note>
    </ligand>
</feature>
<dbReference type="InterPro" id="IPR005147">
    <property type="entry name" value="tRNA_synthase_B5-dom"/>
</dbReference>
<feature type="binding site" evidence="15">
    <location>
        <position position="460"/>
    </location>
    <ligand>
        <name>Mg(2+)</name>
        <dbReference type="ChEBI" id="CHEBI:18420"/>
        <note>shared with alpha subunit</note>
    </ligand>
</feature>
<evidence type="ECO:0000256" key="14">
    <source>
        <dbReference type="ARBA" id="ARBA00049255"/>
    </source>
</evidence>
<keyword evidence="8 15" id="KW-0547">Nucleotide-binding</keyword>
<evidence type="ECO:0000256" key="1">
    <source>
        <dbReference type="ARBA" id="ARBA00004496"/>
    </source>
</evidence>